<evidence type="ECO:0008006" key="3">
    <source>
        <dbReference type="Google" id="ProtNLM"/>
    </source>
</evidence>
<sequence length="189" mass="22755">MLEIHELLNIFSDLKPKNKEVLYNFLVNPKTYENKEEIEEFIQILKEMKEDLLYYDEEFDDIEEKEQKLYFTQKDLATMTGQSIRNIQRIIKENNINPINPGRKPLYYDLKEFNNYYFMQKKLTLSLKNQEINIIRAFGDKKEVKGEIAMQRNLYQFLESMPHRNQSITLSLPDKGCEKYENEQYSNAL</sequence>
<dbReference type="Proteomes" id="UP000236604">
    <property type="component" value="Unassembled WGS sequence"/>
</dbReference>
<dbReference type="AlphaFoldDB" id="A0A2K1PBU4"/>
<evidence type="ECO:0000313" key="1">
    <source>
        <dbReference type="EMBL" id="PNS00236.1"/>
    </source>
</evidence>
<reference evidence="1 2" key="1">
    <citation type="submission" date="2013-12" db="EMBL/GenBank/DDBJ databases">
        <title>Comparative genomics of Petrotoga isolates.</title>
        <authorList>
            <person name="Nesbo C.L."/>
            <person name="Charchuk R."/>
            <person name="Chow K."/>
        </authorList>
    </citation>
    <scope>NUCLEOTIDE SEQUENCE [LARGE SCALE GENOMIC DNA]</scope>
    <source>
        <strain evidence="1 2">DSM 14811</strain>
    </source>
</reference>
<keyword evidence="2" id="KW-1185">Reference proteome</keyword>
<evidence type="ECO:0000313" key="2">
    <source>
        <dbReference type="Proteomes" id="UP000236604"/>
    </source>
</evidence>
<gene>
    <name evidence="1" type="ORF">X927_03640</name>
</gene>
<proteinExistence type="predicted"/>
<name>A0A2K1PBU4_9BACT</name>
<accession>A0A2K1PBU4</accession>
<dbReference type="RefSeq" id="WP_103076719.1">
    <property type="nucleotide sequence ID" value="NZ_AZRN01000012.1"/>
</dbReference>
<dbReference type="EMBL" id="AZRN01000012">
    <property type="protein sequence ID" value="PNS00236.1"/>
    <property type="molecule type" value="Genomic_DNA"/>
</dbReference>
<organism evidence="1 2">
    <name type="scientific">Petrotoga mexicana DSM 14811</name>
    <dbReference type="NCBI Taxonomy" id="1122954"/>
    <lineage>
        <taxon>Bacteria</taxon>
        <taxon>Thermotogati</taxon>
        <taxon>Thermotogota</taxon>
        <taxon>Thermotogae</taxon>
        <taxon>Petrotogales</taxon>
        <taxon>Petrotogaceae</taxon>
        <taxon>Petrotoga</taxon>
    </lineage>
</organism>
<comment type="caution">
    <text evidence="1">The sequence shown here is derived from an EMBL/GenBank/DDBJ whole genome shotgun (WGS) entry which is preliminary data.</text>
</comment>
<protein>
    <recommendedName>
        <fullName evidence="3">Helix-turn-helix domain-containing protein</fullName>
    </recommendedName>
</protein>